<feature type="compositionally biased region" description="Basic and acidic residues" evidence="1">
    <location>
        <begin position="37"/>
        <end position="54"/>
    </location>
</feature>
<evidence type="ECO:0000313" key="3">
    <source>
        <dbReference type="EMBL" id="PZX12844.1"/>
    </source>
</evidence>
<evidence type="ECO:0000313" key="4">
    <source>
        <dbReference type="Proteomes" id="UP000249239"/>
    </source>
</evidence>
<dbReference type="InterPro" id="IPR011652">
    <property type="entry name" value="MORN_2"/>
</dbReference>
<gene>
    <name evidence="3" type="ORF">LX69_02799</name>
</gene>
<dbReference type="EMBL" id="QKZK01000029">
    <property type="protein sequence ID" value="PZX12844.1"/>
    <property type="molecule type" value="Genomic_DNA"/>
</dbReference>
<feature type="signal peptide" evidence="2">
    <location>
        <begin position="1"/>
        <end position="22"/>
    </location>
</feature>
<evidence type="ECO:0000256" key="1">
    <source>
        <dbReference type="SAM" id="MobiDB-lite"/>
    </source>
</evidence>
<feature type="chain" id="PRO_5015899398" evidence="2">
    <location>
        <begin position="23"/>
        <end position="288"/>
    </location>
</feature>
<organism evidence="3 4">
    <name type="scientific">Breznakibacter xylanolyticus</name>
    <dbReference type="NCBI Taxonomy" id="990"/>
    <lineage>
        <taxon>Bacteria</taxon>
        <taxon>Pseudomonadati</taxon>
        <taxon>Bacteroidota</taxon>
        <taxon>Bacteroidia</taxon>
        <taxon>Marinilabiliales</taxon>
        <taxon>Marinilabiliaceae</taxon>
        <taxon>Breznakibacter</taxon>
    </lineage>
</organism>
<dbReference type="AlphaFoldDB" id="A0A2W7N7J4"/>
<feature type="region of interest" description="Disordered" evidence="1">
    <location>
        <begin position="29"/>
        <end position="60"/>
    </location>
</feature>
<comment type="caution">
    <text evidence="3">The sequence shown here is derived from an EMBL/GenBank/DDBJ whole genome shotgun (WGS) entry which is preliminary data.</text>
</comment>
<name>A0A2W7N7J4_9BACT</name>
<keyword evidence="2" id="KW-0732">Signal</keyword>
<proteinExistence type="predicted"/>
<dbReference type="Gene3D" id="2.20.110.10">
    <property type="entry name" value="Histone H3 K4-specific methyltransferase SET7/9 N-terminal domain"/>
    <property type="match status" value="3"/>
</dbReference>
<feature type="compositionally biased region" description="Basic and acidic residues" evidence="1">
    <location>
        <begin position="264"/>
        <end position="276"/>
    </location>
</feature>
<dbReference type="Proteomes" id="UP000249239">
    <property type="component" value="Unassembled WGS sequence"/>
</dbReference>
<evidence type="ECO:0000256" key="2">
    <source>
        <dbReference type="SAM" id="SignalP"/>
    </source>
</evidence>
<dbReference type="SUPFAM" id="SSF82185">
    <property type="entry name" value="Histone H3 K4-specific methyltransferase SET7/9 N-terminal domain"/>
    <property type="match status" value="2"/>
</dbReference>
<keyword evidence="4" id="KW-1185">Reference proteome</keyword>
<dbReference type="OrthoDB" id="7342920at2"/>
<dbReference type="RefSeq" id="WP_111446626.1">
    <property type="nucleotide sequence ID" value="NZ_QKZK01000029.1"/>
</dbReference>
<accession>A0A2W7N7J4</accession>
<protein>
    <submittedName>
        <fullName evidence="3">Antitoxin component YwqK of YwqJK toxin-antitoxin module</fullName>
    </submittedName>
</protein>
<sequence length="288" mass="33194">MVMKCVAVVFFLMMVVSFSSKAQMGDLFGPPPALRNKSVEPRREGINQTDDKGRKQGAWQKNYTSGKPSYTATFKDDKPVGELIRYYPTGKVSARIVYDVTGDKGKAELFDETGLLIAKGNYIGTLRDSIWLYYVGRNQIGSSENYVMGKREGNSLTYFRNGKASELIFWKNDQKNGVWEQYHEVGGLKLRSQHVNGNIHGKYETFYSDGKPEIVGQYVNGLEHGKWRFYFQSGKLDYELDYDMGRLKNKEVLEKREKELFDEFERNKGKLNDPEQMRNNPEQMLFGQ</sequence>
<reference evidence="3 4" key="1">
    <citation type="submission" date="2018-06" db="EMBL/GenBank/DDBJ databases">
        <title>Genomic Encyclopedia of Archaeal and Bacterial Type Strains, Phase II (KMG-II): from individual species to whole genera.</title>
        <authorList>
            <person name="Goeker M."/>
        </authorList>
    </citation>
    <scope>NUCLEOTIDE SEQUENCE [LARGE SCALE GENOMIC DNA]</scope>
    <source>
        <strain evidence="3 4">DSM 6779</strain>
    </source>
</reference>
<dbReference type="Pfam" id="PF07661">
    <property type="entry name" value="MORN_2"/>
    <property type="match status" value="4"/>
</dbReference>
<feature type="region of interest" description="Disordered" evidence="1">
    <location>
        <begin position="264"/>
        <end position="288"/>
    </location>
</feature>